<sequence>MSQWNRPPSGSKRKSEFMDPERLENYHLPLSQQSNISQSSEADSSPHSYQEGQTLKTISTFPPLTLQSRIPTDVVETRIDASFHSSPSKMRLPIPSATSSATLTLPPIALSSPGSASYTPQSGNLPPKSGTDYLTIQLLQRENTDLASAYTQAQTHIADLDTMFQASRVENGKLAKERQRLTGKMEFLEAQLDEVEQSIQQSQEHTAAKDAQYSRIVDLSTRLQNEWSFEKKSMQSVISYLTNEVDGLRKAYVGPAKVTNLLPSPVEDNSNETENNPNTTAESSSHELIAEMKALRLANARMKDALAEVRGDNEKLAECVEKLGSVEKDIRTHLRKVESARGSLNLFDGEGTTAKE</sequence>
<name>A0A8H3IE36_9LECA</name>
<feature type="compositionally biased region" description="Basic and acidic residues" evidence="2">
    <location>
        <begin position="13"/>
        <end position="25"/>
    </location>
</feature>
<dbReference type="Proteomes" id="UP000664534">
    <property type="component" value="Unassembled WGS sequence"/>
</dbReference>
<evidence type="ECO:0000313" key="3">
    <source>
        <dbReference type="EMBL" id="CAF9912560.1"/>
    </source>
</evidence>
<accession>A0A8H3IE36</accession>
<reference evidence="3" key="1">
    <citation type="submission" date="2021-03" db="EMBL/GenBank/DDBJ databases">
        <authorList>
            <person name="Tagirdzhanova G."/>
        </authorList>
    </citation>
    <scope>NUCLEOTIDE SEQUENCE</scope>
</reference>
<gene>
    <name evidence="3" type="ORF">IMSHALPRED_000348</name>
</gene>
<dbReference type="AlphaFoldDB" id="A0A8H3IE36"/>
<dbReference type="EMBL" id="CAJPDT010000010">
    <property type="protein sequence ID" value="CAF9912560.1"/>
    <property type="molecule type" value="Genomic_DNA"/>
</dbReference>
<feature type="region of interest" description="Disordered" evidence="2">
    <location>
        <begin position="1"/>
        <end position="58"/>
    </location>
</feature>
<evidence type="ECO:0000256" key="1">
    <source>
        <dbReference type="SAM" id="Coils"/>
    </source>
</evidence>
<keyword evidence="4" id="KW-1185">Reference proteome</keyword>
<evidence type="ECO:0000256" key="2">
    <source>
        <dbReference type="SAM" id="MobiDB-lite"/>
    </source>
</evidence>
<feature type="coiled-coil region" evidence="1">
    <location>
        <begin position="171"/>
        <end position="205"/>
    </location>
</feature>
<feature type="compositionally biased region" description="Polar residues" evidence="2">
    <location>
        <begin position="30"/>
        <end position="58"/>
    </location>
</feature>
<keyword evidence="1" id="KW-0175">Coiled coil</keyword>
<comment type="caution">
    <text evidence="3">The sequence shown here is derived from an EMBL/GenBank/DDBJ whole genome shotgun (WGS) entry which is preliminary data.</text>
</comment>
<dbReference type="OrthoDB" id="5427204at2759"/>
<proteinExistence type="predicted"/>
<protein>
    <submittedName>
        <fullName evidence="3">Uncharacterized protein</fullName>
    </submittedName>
</protein>
<feature type="region of interest" description="Disordered" evidence="2">
    <location>
        <begin position="262"/>
        <end position="285"/>
    </location>
</feature>
<organism evidence="3 4">
    <name type="scientific">Imshaugia aleurites</name>
    <dbReference type="NCBI Taxonomy" id="172621"/>
    <lineage>
        <taxon>Eukaryota</taxon>
        <taxon>Fungi</taxon>
        <taxon>Dikarya</taxon>
        <taxon>Ascomycota</taxon>
        <taxon>Pezizomycotina</taxon>
        <taxon>Lecanoromycetes</taxon>
        <taxon>OSLEUM clade</taxon>
        <taxon>Lecanoromycetidae</taxon>
        <taxon>Lecanorales</taxon>
        <taxon>Lecanorineae</taxon>
        <taxon>Parmeliaceae</taxon>
        <taxon>Imshaugia</taxon>
    </lineage>
</organism>
<evidence type="ECO:0000313" key="4">
    <source>
        <dbReference type="Proteomes" id="UP000664534"/>
    </source>
</evidence>
<feature type="compositionally biased region" description="Low complexity" evidence="2">
    <location>
        <begin position="272"/>
        <end position="283"/>
    </location>
</feature>